<dbReference type="AlphaFoldDB" id="A0A0L0FMH0"/>
<feature type="region of interest" description="Disordered" evidence="1">
    <location>
        <begin position="210"/>
        <end position="231"/>
    </location>
</feature>
<feature type="region of interest" description="Disordered" evidence="1">
    <location>
        <begin position="405"/>
        <end position="459"/>
    </location>
</feature>
<gene>
    <name evidence="2" type="ORF">SARC_09598</name>
</gene>
<sequence length="620" mass="68407">MSSTDKHMEVFWDFISTADGHRFNAHVVTCVLRRITTLTDQLTARDSVATEDFEELWLKLQALGTCLGVATFYPFWTLDVAQLSDMKSHIQHLLHRVWCHVEMSSSHPDRTTVSWVTPYLQQMVKMDSNPHSLSANGNAPRQNKMPMSNHMHLMLKDSPLLKTMVRLYRTRAVSDASLANAGLVFLSVDQLLQSFGVTVRDVEGADFSNACDENTSEATTTDKQHSLELPPDTDRMLTNVCPLLLSVRVVLYEAKYSSNEASVRISARPTVHVTPLCVSGAGVSVYMRAEGPGSPYMGTHTALHSPPNTNSQTQTRTQVLAHPSIHGQSVIGHDRVPLGMSSQTDTRAPTLSPVPLTTRADPQQPQPQPQQHTHTHAQAHALQPTAVSLPLTNGVLSTHSGASLSASVAHASPQPSAHDRLSKGTNTSQRHAHVTTHTPTQPTTAHSRQTNGPPHSHTDEYETELQYWFFQANPRLLHLSEFVREHLVPRTVARVRDELIPLAVHMLTASDAFREIIRLAVAEYTNQRTNATATVATVDAKTADDIRITSGQGIQASDRDSRAFAADGDTSRQYSSERNATHPDGPELTHTHGNIKTSEKARKAALRLMEKHHAEFLGMR</sequence>
<protein>
    <submittedName>
        <fullName evidence="2">Uncharacterized protein</fullName>
    </submittedName>
</protein>
<feature type="region of interest" description="Disordered" evidence="1">
    <location>
        <begin position="551"/>
        <end position="596"/>
    </location>
</feature>
<evidence type="ECO:0000313" key="2">
    <source>
        <dbReference type="EMBL" id="KNC77955.1"/>
    </source>
</evidence>
<dbReference type="EMBL" id="KQ242592">
    <property type="protein sequence ID" value="KNC77955.1"/>
    <property type="molecule type" value="Genomic_DNA"/>
</dbReference>
<name>A0A0L0FMH0_9EUKA</name>
<reference evidence="2 3" key="1">
    <citation type="submission" date="2011-02" db="EMBL/GenBank/DDBJ databases">
        <title>The Genome Sequence of Sphaeroforma arctica JP610.</title>
        <authorList>
            <consortium name="The Broad Institute Genome Sequencing Platform"/>
            <person name="Russ C."/>
            <person name="Cuomo C."/>
            <person name="Young S.K."/>
            <person name="Zeng Q."/>
            <person name="Gargeya S."/>
            <person name="Alvarado L."/>
            <person name="Berlin A."/>
            <person name="Chapman S.B."/>
            <person name="Chen Z."/>
            <person name="Freedman E."/>
            <person name="Gellesch M."/>
            <person name="Goldberg J."/>
            <person name="Griggs A."/>
            <person name="Gujja S."/>
            <person name="Heilman E."/>
            <person name="Heiman D."/>
            <person name="Howarth C."/>
            <person name="Mehta T."/>
            <person name="Neiman D."/>
            <person name="Pearson M."/>
            <person name="Roberts A."/>
            <person name="Saif S."/>
            <person name="Shea T."/>
            <person name="Shenoy N."/>
            <person name="Sisk P."/>
            <person name="Stolte C."/>
            <person name="Sykes S."/>
            <person name="White J."/>
            <person name="Yandava C."/>
            <person name="Burger G."/>
            <person name="Gray M.W."/>
            <person name="Holland P.W.H."/>
            <person name="King N."/>
            <person name="Lang F.B.F."/>
            <person name="Roger A.J."/>
            <person name="Ruiz-Trillo I."/>
            <person name="Haas B."/>
            <person name="Nusbaum C."/>
            <person name="Birren B."/>
        </authorList>
    </citation>
    <scope>NUCLEOTIDE SEQUENCE [LARGE SCALE GENOMIC DNA]</scope>
    <source>
        <strain evidence="2 3">JP610</strain>
    </source>
</reference>
<feature type="compositionally biased region" description="Low complexity" evidence="1">
    <location>
        <begin position="435"/>
        <end position="446"/>
    </location>
</feature>
<feature type="region of interest" description="Disordered" evidence="1">
    <location>
        <begin position="330"/>
        <end position="379"/>
    </location>
</feature>
<feature type="compositionally biased region" description="Low complexity" evidence="1">
    <location>
        <begin position="357"/>
        <end position="379"/>
    </location>
</feature>
<proteinExistence type="predicted"/>
<accession>A0A0L0FMH0</accession>
<keyword evidence="3" id="KW-1185">Reference proteome</keyword>
<feature type="compositionally biased region" description="Polar residues" evidence="1">
    <location>
        <begin position="340"/>
        <end position="349"/>
    </location>
</feature>
<dbReference type="RefSeq" id="XP_014151857.1">
    <property type="nucleotide sequence ID" value="XM_014296382.1"/>
</dbReference>
<evidence type="ECO:0000313" key="3">
    <source>
        <dbReference type="Proteomes" id="UP000054560"/>
    </source>
</evidence>
<organism evidence="2 3">
    <name type="scientific">Sphaeroforma arctica JP610</name>
    <dbReference type="NCBI Taxonomy" id="667725"/>
    <lineage>
        <taxon>Eukaryota</taxon>
        <taxon>Ichthyosporea</taxon>
        <taxon>Ichthyophonida</taxon>
        <taxon>Sphaeroforma</taxon>
    </lineage>
</organism>
<dbReference type="Proteomes" id="UP000054560">
    <property type="component" value="Unassembled WGS sequence"/>
</dbReference>
<dbReference type="PANTHER" id="PTHR28678">
    <property type="entry name" value="CODANIN-1"/>
    <property type="match status" value="1"/>
</dbReference>
<evidence type="ECO:0000256" key="1">
    <source>
        <dbReference type="SAM" id="MobiDB-lite"/>
    </source>
</evidence>
<feature type="compositionally biased region" description="Basic and acidic residues" evidence="1">
    <location>
        <begin position="579"/>
        <end position="590"/>
    </location>
</feature>
<dbReference type="InterPro" id="IPR040031">
    <property type="entry name" value="Codanin-1"/>
</dbReference>
<dbReference type="PANTHER" id="PTHR28678:SF1">
    <property type="entry name" value="CODANIN-1"/>
    <property type="match status" value="1"/>
</dbReference>
<dbReference type="GO" id="GO:0006325">
    <property type="term" value="P:chromatin organization"/>
    <property type="evidence" value="ECO:0007669"/>
    <property type="project" value="TreeGrafter"/>
</dbReference>
<dbReference type="GO" id="GO:0005634">
    <property type="term" value="C:nucleus"/>
    <property type="evidence" value="ECO:0007669"/>
    <property type="project" value="TreeGrafter"/>
</dbReference>
<dbReference type="GeneID" id="25910102"/>